<sequence>MVPIATARNSGRVERQVILSSTWHSGAEVEGMGSATGVHFTSLHDTFYCLASRVFLSPTHSLCPR</sequence>
<name>A0AAJ0EMA3_9PEZI</name>
<protein>
    <submittedName>
        <fullName evidence="1">Uncharacterized protein</fullName>
    </submittedName>
</protein>
<evidence type="ECO:0000313" key="1">
    <source>
        <dbReference type="EMBL" id="KAK1656387.1"/>
    </source>
</evidence>
<dbReference type="GeneID" id="85474254"/>
<dbReference type="Proteomes" id="UP001243989">
    <property type="component" value="Unassembled WGS sequence"/>
</dbReference>
<proteinExistence type="predicted"/>
<gene>
    <name evidence="1" type="ORF">BDP81DRAFT_414759</name>
</gene>
<accession>A0AAJ0EMA3</accession>
<dbReference type="RefSeq" id="XP_060452431.1">
    <property type="nucleotide sequence ID" value="XM_060589392.1"/>
</dbReference>
<comment type="caution">
    <text evidence="1">The sequence shown here is derived from an EMBL/GenBank/DDBJ whole genome shotgun (WGS) entry which is preliminary data.</text>
</comment>
<dbReference type="AlphaFoldDB" id="A0AAJ0EMA3"/>
<dbReference type="EMBL" id="JAHMHQ010000001">
    <property type="protein sequence ID" value="KAK1656387.1"/>
    <property type="molecule type" value="Genomic_DNA"/>
</dbReference>
<evidence type="ECO:0000313" key="2">
    <source>
        <dbReference type="Proteomes" id="UP001243989"/>
    </source>
</evidence>
<keyword evidence="2" id="KW-1185">Reference proteome</keyword>
<reference evidence="1" key="1">
    <citation type="submission" date="2021-06" db="EMBL/GenBank/DDBJ databases">
        <title>Comparative genomics, transcriptomics and evolutionary studies reveal genomic signatures of adaptation to plant cell wall in hemibiotrophic fungi.</title>
        <authorList>
            <consortium name="DOE Joint Genome Institute"/>
            <person name="Baroncelli R."/>
            <person name="Diaz J.F."/>
            <person name="Benocci T."/>
            <person name="Peng M."/>
            <person name="Battaglia E."/>
            <person name="Haridas S."/>
            <person name="Andreopoulos W."/>
            <person name="Labutti K."/>
            <person name="Pangilinan J."/>
            <person name="Floch G.L."/>
            <person name="Makela M.R."/>
            <person name="Henrissat B."/>
            <person name="Grigoriev I.V."/>
            <person name="Crouch J.A."/>
            <person name="De Vries R.P."/>
            <person name="Sukno S.A."/>
            <person name="Thon M.R."/>
        </authorList>
    </citation>
    <scope>NUCLEOTIDE SEQUENCE</scope>
    <source>
        <strain evidence="1">CBS 102054</strain>
    </source>
</reference>
<organism evidence="1 2">
    <name type="scientific">Colletotrichum phormii</name>
    <dbReference type="NCBI Taxonomy" id="359342"/>
    <lineage>
        <taxon>Eukaryota</taxon>
        <taxon>Fungi</taxon>
        <taxon>Dikarya</taxon>
        <taxon>Ascomycota</taxon>
        <taxon>Pezizomycotina</taxon>
        <taxon>Sordariomycetes</taxon>
        <taxon>Hypocreomycetidae</taxon>
        <taxon>Glomerellales</taxon>
        <taxon>Glomerellaceae</taxon>
        <taxon>Colletotrichum</taxon>
        <taxon>Colletotrichum acutatum species complex</taxon>
    </lineage>
</organism>